<feature type="compositionally biased region" description="Basic and acidic residues" evidence="8">
    <location>
        <begin position="453"/>
        <end position="466"/>
    </location>
</feature>
<dbReference type="PROSITE" id="PS50162">
    <property type="entry name" value="RECA_2"/>
    <property type="match status" value="1"/>
</dbReference>
<protein>
    <recommendedName>
        <fullName evidence="7">DNA repair protein RAD51 homolog 3</fullName>
    </recommendedName>
</protein>
<dbReference type="AlphaFoldDB" id="A0A093V3R7"/>
<evidence type="ECO:0000259" key="9">
    <source>
        <dbReference type="PROSITE" id="PS50162"/>
    </source>
</evidence>
<evidence type="ECO:0000256" key="1">
    <source>
        <dbReference type="ARBA" id="ARBA00004123"/>
    </source>
</evidence>
<dbReference type="GO" id="GO:0000707">
    <property type="term" value="P:meiotic DNA recombinase assembly"/>
    <property type="evidence" value="ECO:0007669"/>
    <property type="project" value="TreeGrafter"/>
</dbReference>
<dbReference type="GO" id="GO:0140664">
    <property type="term" value="F:ATP-dependent DNA damage sensor activity"/>
    <property type="evidence" value="ECO:0007669"/>
    <property type="project" value="InterPro"/>
</dbReference>
<dbReference type="GO" id="GO:0033065">
    <property type="term" value="C:Rad51C-XRCC3 complex"/>
    <property type="evidence" value="ECO:0007669"/>
    <property type="project" value="TreeGrafter"/>
</dbReference>
<organism evidence="10">
    <name type="scientific">Talaromyces marneffei PM1</name>
    <dbReference type="NCBI Taxonomy" id="1077442"/>
    <lineage>
        <taxon>Eukaryota</taxon>
        <taxon>Fungi</taxon>
        <taxon>Dikarya</taxon>
        <taxon>Ascomycota</taxon>
        <taxon>Pezizomycotina</taxon>
        <taxon>Eurotiomycetes</taxon>
        <taxon>Eurotiomycetidae</taxon>
        <taxon>Eurotiales</taxon>
        <taxon>Trichocomaceae</taxon>
        <taxon>Talaromyces</taxon>
        <taxon>Talaromyces sect. Talaromyces</taxon>
    </lineage>
</organism>
<accession>A0A093V3R7</accession>
<dbReference type="InterPro" id="IPR027417">
    <property type="entry name" value="P-loop_NTPase"/>
</dbReference>
<evidence type="ECO:0000256" key="8">
    <source>
        <dbReference type="SAM" id="MobiDB-lite"/>
    </source>
</evidence>
<dbReference type="GO" id="GO:0005524">
    <property type="term" value="F:ATP binding"/>
    <property type="evidence" value="ECO:0007669"/>
    <property type="project" value="UniProtKB-KW"/>
</dbReference>
<dbReference type="SUPFAM" id="SSF52540">
    <property type="entry name" value="P-loop containing nucleoside triphosphate hydrolases"/>
    <property type="match status" value="1"/>
</dbReference>
<dbReference type="GO" id="GO:0033063">
    <property type="term" value="C:Rad51B-Rad51C-Rad51D-XRCC2 complex"/>
    <property type="evidence" value="ECO:0007669"/>
    <property type="project" value="TreeGrafter"/>
</dbReference>
<dbReference type="InterPro" id="IPR020588">
    <property type="entry name" value="RecA_ATP-bd"/>
</dbReference>
<dbReference type="PANTHER" id="PTHR46239">
    <property type="entry name" value="DNA REPAIR PROTEIN RAD51 HOMOLOG 3 RAD51C"/>
    <property type="match status" value="1"/>
</dbReference>
<dbReference type="Gene3D" id="3.40.50.300">
    <property type="entry name" value="P-loop containing nucleotide triphosphate hydrolases"/>
    <property type="match status" value="1"/>
</dbReference>
<evidence type="ECO:0000313" key="10">
    <source>
        <dbReference type="EMBL" id="KFX47192.1"/>
    </source>
</evidence>
<keyword evidence="4" id="KW-0067">ATP-binding</keyword>
<keyword evidence="5" id="KW-0234">DNA repair</keyword>
<dbReference type="GO" id="GO:0005657">
    <property type="term" value="C:replication fork"/>
    <property type="evidence" value="ECO:0007669"/>
    <property type="project" value="TreeGrafter"/>
</dbReference>
<dbReference type="GO" id="GO:0008821">
    <property type="term" value="F:crossover junction DNA endonuclease activity"/>
    <property type="evidence" value="ECO:0007669"/>
    <property type="project" value="TreeGrafter"/>
</dbReference>
<evidence type="ECO:0000256" key="3">
    <source>
        <dbReference type="ARBA" id="ARBA00022763"/>
    </source>
</evidence>
<feature type="region of interest" description="Disordered" evidence="8">
    <location>
        <begin position="374"/>
        <end position="466"/>
    </location>
</feature>
<name>A0A093V3R7_TALMA</name>
<dbReference type="EMBL" id="JPOX01000016">
    <property type="protein sequence ID" value="KFX47192.1"/>
    <property type="molecule type" value="Genomic_DNA"/>
</dbReference>
<evidence type="ECO:0000256" key="4">
    <source>
        <dbReference type="ARBA" id="ARBA00022840"/>
    </source>
</evidence>
<evidence type="ECO:0000256" key="6">
    <source>
        <dbReference type="ARBA" id="ARBA00023242"/>
    </source>
</evidence>
<feature type="compositionally biased region" description="Low complexity" evidence="8">
    <location>
        <begin position="382"/>
        <end position="407"/>
    </location>
</feature>
<dbReference type="PANTHER" id="PTHR46239:SF1">
    <property type="entry name" value="DNA REPAIR PROTEIN RAD51 HOMOLOG 3"/>
    <property type="match status" value="1"/>
</dbReference>
<sequence>MTGYDFLTESATTPRISSISASQALRASSTQFPSTSAAASAARSLPTGLDGLDDALCVTTGLLSSGIPRGSITEIYGPPGVGKTAFSLNIAAKVLTAGDDEKVIWIDTGSPIPKPRLRDLLISNIKSSTTTTTTTTEVDITNKLNDCITRVIHIRAHSLPHLLSLFTHPPPNFPPKGTSLIVIDTVSAPFQSYFPNATELKSRLGLRQQHPQQDPGSGPGPLQAQAHQLQWLLNRKWNVTSDMINKITKFAATHNLAVIVLNQTHTKIKGQPRPTLYPALAGGSWETCVQTRIVLYRDHPPSHLDTGHGGGRGMKVRYAEVMKKGGKVVSIRVEGNVFPFVIETVRPDLPPFAYVAEMDGGLTSRYKQSGLRELRPTSNNTQGSDQQQQEQQRSSLLPSHPLSQSASTSAMTVRKRKVDEIADSEDEDEDEFLEGQDDDFRWDGDQDEESVPLDEKDKDSELNNNN</sequence>
<evidence type="ECO:0000256" key="2">
    <source>
        <dbReference type="ARBA" id="ARBA00022741"/>
    </source>
</evidence>
<comment type="caution">
    <text evidence="10">The sequence shown here is derived from an EMBL/GenBank/DDBJ whole genome shotgun (WGS) entry which is preliminary data.</text>
</comment>
<evidence type="ECO:0000256" key="7">
    <source>
        <dbReference type="ARBA" id="ARBA00040674"/>
    </source>
</evidence>
<gene>
    <name evidence="10" type="ORF">GQ26_0162110</name>
</gene>
<dbReference type="GO" id="GO:0007131">
    <property type="term" value="P:reciprocal meiotic recombination"/>
    <property type="evidence" value="ECO:0007669"/>
    <property type="project" value="TreeGrafter"/>
</dbReference>
<comment type="subcellular location">
    <subcellularLocation>
        <location evidence="1">Nucleus</location>
    </subcellularLocation>
</comment>
<dbReference type="Pfam" id="PF08423">
    <property type="entry name" value="Rad51"/>
    <property type="match status" value="1"/>
</dbReference>
<dbReference type="CDD" id="cd01393">
    <property type="entry name" value="RecA-like"/>
    <property type="match status" value="1"/>
</dbReference>
<feature type="domain" description="RecA family profile 1" evidence="9">
    <location>
        <begin position="41"/>
        <end position="264"/>
    </location>
</feature>
<dbReference type="InterPro" id="IPR052093">
    <property type="entry name" value="HR_Repair_Mediator"/>
</dbReference>
<dbReference type="eggNOG" id="KOG1433">
    <property type="taxonomic scope" value="Eukaryota"/>
</dbReference>
<reference evidence="10" key="1">
    <citation type="journal article" date="2014" name="PLoS Genet.">
        <title>Signature Gene Expression Reveals Novel Clues to the Molecular Mechanisms of Dimorphic Transition in Penicillium marneffei.</title>
        <authorList>
            <person name="Yang E."/>
            <person name="Wang G."/>
            <person name="Cai J."/>
            <person name="Woo P.C."/>
            <person name="Lau S.K."/>
            <person name="Yuen K.-Y."/>
            <person name="Chow W.-N."/>
            <person name="Lin X."/>
        </authorList>
    </citation>
    <scope>NUCLEOTIDE SEQUENCE [LARGE SCALE GENOMIC DNA]</scope>
    <source>
        <strain evidence="10">PM1</strain>
    </source>
</reference>
<feature type="compositionally biased region" description="Acidic residues" evidence="8">
    <location>
        <begin position="421"/>
        <end position="437"/>
    </location>
</feature>
<dbReference type="GO" id="GO:0000400">
    <property type="term" value="F:four-way junction DNA binding"/>
    <property type="evidence" value="ECO:0007669"/>
    <property type="project" value="TreeGrafter"/>
</dbReference>
<dbReference type="HOGENOM" id="CLU_043547_2_0_1"/>
<dbReference type="InterPro" id="IPR013632">
    <property type="entry name" value="Rad51_C"/>
</dbReference>
<keyword evidence="6" id="KW-0539">Nucleus</keyword>
<keyword evidence="2" id="KW-0547">Nucleotide-binding</keyword>
<proteinExistence type="predicted"/>
<keyword evidence="3" id="KW-0227">DNA damage</keyword>
<evidence type="ECO:0000256" key="5">
    <source>
        <dbReference type="ARBA" id="ARBA00023204"/>
    </source>
</evidence>